<dbReference type="InterPro" id="IPR012902">
    <property type="entry name" value="N_methyl_site"/>
</dbReference>
<dbReference type="PROSITE" id="PS00409">
    <property type="entry name" value="PROKAR_NTER_METHYL"/>
    <property type="match status" value="1"/>
</dbReference>
<reference evidence="4" key="1">
    <citation type="submission" date="2022-01" db="EMBL/GenBank/DDBJ databases">
        <authorList>
            <person name="Criscuolo A."/>
        </authorList>
    </citation>
    <scope>NUCLEOTIDE SEQUENCE</scope>
    <source>
        <strain evidence="4">CIP111891</strain>
    </source>
</reference>
<keyword evidence="3" id="KW-0812">Transmembrane</keyword>
<accession>A0ABN8G120</accession>
<comment type="subcellular location">
    <subcellularLocation>
        <location evidence="1">Cell surface</location>
    </subcellularLocation>
</comment>
<evidence type="ECO:0000313" key="5">
    <source>
        <dbReference type="Proteomes" id="UP000838821"/>
    </source>
</evidence>
<evidence type="ECO:0000256" key="3">
    <source>
        <dbReference type="SAM" id="Phobius"/>
    </source>
</evidence>
<dbReference type="NCBIfam" id="TIGR02532">
    <property type="entry name" value="IV_pilin_GFxxxE"/>
    <property type="match status" value="1"/>
</dbReference>
<feature type="transmembrane region" description="Helical" evidence="3">
    <location>
        <begin position="7"/>
        <end position="28"/>
    </location>
</feature>
<organism evidence="4 5">
    <name type="scientific">Paenibacillus allorhizoplanae</name>
    <dbReference type="NCBI Taxonomy" id="2905648"/>
    <lineage>
        <taxon>Bacteria</taxon>
        <taxon>Bacillati</taxon>
        <taxon>Bacillota</taxon>
        <taxon>Bacilli</taxon>
        <taxon>Bacillales</taxon>
        <taxon>Paenibacillaceae</taxon>
        <taxon>Paenibacillus</taxon>
    </lineage>
</organism>
<evidence type="ECO:0000256" key="2">
    <source>
        <dbReference type="ARBA" id="ARBA00023287"/>
    </source>
</evidence>
<proteinExistence type="predicted"/>
<dbReference type="EMBL" id="CAKMMW010000002">
    <property type="protein sequence ID" value="CAH1196606.1"/>
    <property type="molecule type" value="Genomic_DNA"/>
</dbReference>
<keyword evidence="5" id="KW-1185">Reference proteome</keyword>
<name>A0ABN8G120_9BACL</name>
<sequence length="143" mass="15955">MLRNERGLTLLEVLAATVILSLVVLMFLNISSFSMMSNKNDDLRVNALHLAEQKLNEYRSTYTAAVPVLQNWADLNPALDPALPYGLYVQQSSLQNTPFSPAVFINRKLVSLQSIILFRDVSTTPATLVPRILTVTVYWGSTN</sequence>
<dbReference type="Pfam" id="PF07963">
    <property type="entry name" value="N_methyl"/>
    <property type="match status" value="1"/>
</dbReference>
<gene>
    <name evidence="4" type="ORF">PAECIP111891_00908</name>
</gene>
<dbReference type="Proteomes" id="UP000838821">
    <property type="component" value="Unassembled WGS sequence"/>
</dbReference>
<keyword evidence="2" id="KW-0178">Competence</keyword>
<keyword evidence="3" id="KW-1133">Transmembrane helix</keyword>
<keyword evidence="3" id="KW-0472">Membrane</keyword>
<protein>
    <recommendedName>
        <fullName evidence="6">Prepilin-type N-terminal cleavage/methylation domain-containing protein</fullName>
    </recommendedName>
</protein>
<comment type="caution">
    <text evidence="4">The sequence shown here is derived from an EMBL/GenBank/DDBJ whole genome shotgun (WGS) entry which is preliminary data.</text>
</comment>
<evidence type="ECO:0008006" key="6">
    <source>
        <dbReference type="Google" id="ProtNLM"/>
    </source>
</evidence>
<evidence type="ECO:0000256" key="1">
    <source>
        <dbReference type="ARBA" id="ARBA00004241"/>
    </source>
</evidence>
<evidence type="ECO:0000313" key="4">
    <source>
        <dbReference type="EMBL" id="CAH1196606.1"/>
    </source>
</evidence>